<dbReference type="HOGENOM" id="CLU_2271566_0_0_5"/>
<dbReference type="PATRIC" id="fig|69279.3.peg.3152"/>
<evidence type="ECO:0000313" key="2">
    <source>
        <dbReference type="Proteomes" id="UP000019849"/>
    </source>
</evidence>
<reference evidence="1 2" key="1">
    <citation type="submission" date="2014-02" db="EMBL/GenBank/DDBJ databases">
        <title>Aquamicrobium defluvii Genome sequencing.</title>
        <authorList>
            <person name="Wang X."/>
        </authorList>
    </citation>
    <scope>NUCLEOTIDE SEQUENCE [LARGE SCALE GENOMIC DNA]</scope>
    <source>
        <strain evidence="1 2">W13Z1</strain>
    </source>
</reference>
<dbReference type="EMBL" id="JENY01000022">
    <property type="protein sequence ID" value="EXL04120.1"/>
    <property type="molecule type" value="Genomic_DNA"/>
</dbReference>
<sequence>MLRNFSDDQPAHEKLDACVLDRAPVVRNGLIEEMEILRTPRSPKGTGWFAGIPAAGAWQVFSQGGAAALHQKWGPVATRLKNVLLDETKSDQPVERSTVHIA</sequence>
<organism evidence="1 2">
    <name type="scientific">Aquamicrobium defluvii</name>
    <dbReference type="NCBI Taxonomy" id="69279"/>
    <lineage>
        <taxon>Bacteria</taxon>
        <taxon>Pseudomonadati</taxon>
        <taxon>Pseudomonadota</taxon>
        <taxon>Alphaproteobacteria</taxon>
        <taxon>Hyphomicrobiales</taxon>
        <taxon>Phyllobacteriaceae</taxon>
        <taxon>Aquamicrobium</taxon>
    </lineage>
</organism>
<gene>
    <name evidence="1" type="ORF">BG36_10300</name>
</gene>
<dbReference type="Proteomes" id="UP000019849">
    <property type="component" value="Unassembled WGS sequence"/>
</dbReference>
<dbReference type="AlphaFoldDB" id="A0A011V6M8"/>
<evidence type="ECO:0000313" key="1">
    <source>
        <dbReference type="EMBL" id="EXL04120.1"/>
    </source>
</evidence>
<protein>
    <submittedName>
        <fullName evidence="1">Uncharacterized protein</fullName>
    </submittedName>
</protein>
<name>A0A011V6M8_9HYPH</name>
<accession>A0A011V6M8</accession>
<dbReference type="eggNOG" id="COG0644">
    <property type="taxonomic scope" value="Bacteria"/>
</dbReference>
<comment type="caution">
    <text evidence="1">The sequence shown here is derived from an EMBL/GenBank/DDBJ whole genome shotgun (WGS) entry which is preliminary data.</text>
</comment>
<proteinExistence type="predicted"/>